<name>A0A846WQM1_9ACTN</name>
<organism evidence="7 8">
    <name type="scientific">Gordonia polyisoprenivorans</name>
    <dbReference type="NCBI Taxonomy" id="84595"/>
    <lineage>
        <taxon>Bacteria</taxon>
        <taxon>Bacillati</taxon>
        <taxon>Actinomycetota</taxon>
        <taxon>Actinomycetes</taxon>
        <taxon>Mycobacteriales</taxon>
        <taxon>Gordoniaceae</taxon>
        <taxon>Gordonia</taxon>
    </lineage>
</organism>
<keyword evidence="2 5" id="KW-0812">Transmembrane</keyword>
<evidence type="ECO:0000313" key="7">
    <source>
        <dbReference type="EMBL" id="NKY03904.1"/>
    </source>
</evidence>
<dbReference type="EMBL" id="JAAXPC010000013">
    <property type="protein sequence ID" value="NKY03904.1"/>
    <property type="molecule type" value="Genomic_DNA"/>
</dbReference>
<feature type="transmembrane region" description="Helical" evidence="5">
    <location>
        <begin position="267"/>
        <end position="287"/>
    </location>
</feature>
<protein>
    <submittedName>
        <fullName evidence="7">MFS transporter</fullName>
    </submittedName>
</protein>
<dbReference type="Pfam" id="PF07690">
    <property type="entry name" value="MFS_1"/>
    <property type="match status" value="1"/>
</dbReference>
<sequence length="424" mass="43863">MPGFAVIRQGRSEHTGDAPLTAGTRHRFSLFLLFLVQGIALSSWVTRTPDVRDAVHASTAQMGLILFGLSIGSMVSVLSAGPLVARFGTRSVAVNGTCCIAVSMPVVALGTAVHLGALVALGLCFYGLGIGSVEVALNVDGAQVEKDTGKPVLAALHGFFSLGTVLGASVGIAFTSWRFPVTWHLLLVGLLVGAGLLVAARFIPGGTGIRRRAAQQSDSQTSESLSSMTRDVRLVLIGVIVLAMALAEGTANDWLPLIMVDEHGFDASWGSASYAVFAAGMTVGRFAGNRVLAYATRAIVLAISAVFGGLGLLVVMVADNQTMVVVAIILWGLGASLGFPVTLSAAGASGRDSTARVSVVSTIGYIAFLAGPPVIGVLGEHFGLRTALALPLVLVMIALVLTPSVRDRRELPAHSDDQRTVVTN</sequence>
<dbReference type="GO" id="GO:0005886">
    <property type="term" value="C:plasma membrane"/>
    <property type="evidence" value="ECO:0007669"/>
    <property type="project" value="UniProtKB-SubCell"/>
</dbReference>
<evidence type="ECO:0000256" key="4">
    <source>
        <dbReference type="ARBA" id="ARBA00023136"/>
    </source>
</evidence>
<feature type="transmembrane region" description="Helical" evidence="5">
    <location>
        <begin position="118"/>
        <end position="139"/>
    </location>
</feature>
<feature type="transmembrane region" description="Helical" evidence="5">
    <location>
        <begin position="28"/>
        <end position="45"/>
    </location>
</feature>
<evidence type="ECO:0000259" key="6">
    <source>
        <dbReference type="PROSITE" id="PS50850"/>
    </source>
</evidence>
<gene>
    <name evidence="7" type="ORF">HGA05_20245</name>
</gene>
<proteinExistence type="predicted"/>
<dbReference type="GO" id="GO:0022857">
    <property type="term" value="F:transmembrane transporter activity"/>
    <property type="evidence" value="ECO:0007669"/>
    <property type="project" value="InterPro"/>
</dbReference>
<reference evidence="7 8" key="1">
    <citation type="submission" date="2020-04" db="EMBL/GenBank/DDBJ databases">
        <title>MicrobeNet Type strains.</title>
        <authorList>
            <person name="Nicholson A.C."/>
        </authorList>
    </citation>
    <scope>NUCLEOTIDE SEQUENCE [LARGE SCALE GENOMIC DNA]</scope>
    <source>
        <strain evidence="7 8">ATCC BAA-14</strain>
    </source>
</reference>
<dbReference type="InterPro" id="IPR011701">
    <property type="entry name" value="MFS"/>
</dbReference>
<keyword evidence="3 5" id="KW-1133">Transmembrane helix</keyword>
<feature type="domain" description="Major facilitator superfamily (MFS) profile" evidence="6">
    <location>
        <begin position="26"/>
        <end position="410"/>
    </location>
</feature>
<evidence type="ECO:0000256" key="5">
    <source>
        <dbReference type="SAM" id="Phobius"/>
    </source>
</evidence>
<feature type="transmembrane region" description="Helical" evidence="5">
    <location>
        <begin position="65"/>
        <end position="85"/>
    </location>
</feature>
<dbReference type="Proteomes" id="UP000563898">
    <property type="component" value="Unassembled WGS sequence"/>
</dbReference>
<comment type="subcellular location">
    <subcellularLocation>
        <location evidence="1">Cell membrane</location>
        <topology evidence="1">Multi-pass membrane protein</topology>
    </subcellularLocation>
</comment>
<dbReference type="PANTHER" id="PTHR23514:SF13">
    <property type="entry name" value="INNER MEMBRANE PROTEIN YBJJ"/>
    <property type="match status" value="1"/>
</dbReference>
<feature type="transmembrane region" description="Helical" evidence="5">
    <location>
        <begin position="357"/>
        <end position="376"/>
    </location>
</feature>
<evidence type="ECO:0000256" key="2">
    <source>
        <dbReference type="ARBA" id="ARBA00022692"/>
    </source>
</evidence>
<dbReference type="InterPro" id="IPR020846">
    <property type="entry name" value="MFS_dom"/>
</dbReference>
<feature type="transmembrane region" description="Helical" evidence="5">
    <location>
        <begin position="299"/>
        <end position="318"/>
    </location>
</feature>
<feature type="transmembrane region" description="Helical" evidence="5">
    <location>
        <begin position="92"/>
        <end position="112"/>
    </location>
</feature>
<feature type="transmembrane region" description="Helical" evidence="5">
    <location>
        <begin position="382"/>
        <end position="401"/>
    </location>
</feature>
<dbReference type="InterPro" id="IPR036259">
    <property type="entry name" value="MFS_trans_sf"/>
</dbReference>
<dbReference type="RefSeq" id="WP_081482516.1">
    <property type="nucleotide sequence ID" value="NZ_JAAXPC010000013.1"/>
</dbReference>
<comment type="caution">
    <text evidence="7">The sequence shown here is derived from an EMBL/GenBank/DDBJ whole genome shotgun (WGS) entry which is preliminary data.</text>
</comment>
<dbReference type="InterPro" id="IPR051788">
    <property type="entry name" value="MFS_Transporter"/>
</dbReference>
<accession>A0A846WQM1</accession>
<evidence type="ECO:0000256" key="1">
    <source>
        <dbReference type="ARBA" id="ARBA00004651"/>
    </source>
</evidence>
<evidence type="ECO:0000313" key="8">
    <source>
        <dbReference type="Proteomes" id="UP000563898"/>
    </source>
</evidence>
<feature type="transmembrane region" description="Helical" evidence="5">
    <location>
        <begin position="324"/>
        <end position="345"/>
    </location>
</feature>
<feature type="transmembrane region" description="Helical" evidence="5">
    <location>
        <begin position="183"/>
        <end position="203"/>
    </location>
</feature>
<evidence type="ECO:0000256" key="3">
    <source>
        <dbReference type="ARBA" id="ARBA00022989"/>
    </source>
</evidence>
<dbReference type="SUPFAM" id="SSF103473">
    <property type="entry name" value="MFS general substrate transporter"/>
    <property type="match status" value="1"/>
</dbReference>
<feature type="transmembrane region" description="Helical" evidence="5">
    <location>
        <begin position="234"/>
        <end position="255"/>
    </location>
</feature>
<dbReference type="AlphaFoldDB" id="A0A846WQM1"/>
<keyword evidence="4 5" id="KW-0472">Membrane</keyword>
<dbReference type="PROSITE" id="PS50850">
    <property type="entry name" value="MFS"/>
    <property type="match status" value="1"/>
</dbReference>
<feature type="transmembrane region" description="Helical" evidence="5">
    <location>
        <begin position="151"/>
        <end position="177"/>
    </location>
</feature>
<dbReference type="CDD" id="cd17393">
    <property type="entry name" value="MFS_MosC_like"/>
    <property type="match status" value="1"/>
</dbReference>
<dbReference type="PANTHER" id="PTHR23514">
    <property type="entry name" value="BYPASS OF STOP CODON PROTEIN 6"/>
    <property type="match status" value="1"/>
</dbReference>
<dbReference type="Gene3D" id="1.20.1250.20">
    <property type="entry name" value="MFS general substrate transporter like domains"/>
    <property type="match status" value="1"/>
</dbReference>